<dbReference type="InterPro" id="IPR025714">
    <property type="entry name" value="Methyltranfer_dom"/>
</dbReference>
<dbReference type="OrthoDB" id="962475at2"/>
<protein>
    <submittedName>
        <fullName evidence="2">Methyltransferase</fullName>
    </submittedName>
</protein>
<keyword evidence="2" id="KW-0808">Transferase</keyword>
<evidence type="ECO:0000313" key="2">
    <source>
        <dbReference type="EMBL" id="OQP52490.1"/>
    </source>
</evidence>
<dbReference type="STRING" id="550983.A4R26_28745"/>
<dbReference type="GO" id="GO:0032259">
    <property type="term" value="P:methylation"/>
    <property type="evidence" value="ECO:0007669"/>
    <property type="project" value="UniProtKB-KW"/>
</dbReference>
<name>A0A1V9F294_9BACT</name>
<reference evidence="3" key="1">
    <citation type="submission" date="2016-04" db="EMBL/GenBank/DDBJ databases">
        <authorList>
            <person name="Chen L."/>
            <person name="Zhuang W."/>
            <person name="Wang G."/>
        </authorList>
    </citation>
    <scope>NUCLEOTIDE SEQUENCE [LARGE SCALE GENOMIC DNA]</scope>
    <source>
        <strain evidence="3">208</strain>
    </source>
</reference>
<dbReference type="GO" id="GO:0008168">
    <property type="term" value="F:methyltransferase activity"/>
    <property type="evidence" value="ECO:0007669"/>
    <property type="project" value="UniProtKB-KW"/>
</dbReference>
<dbReference type="SUPFAM" id="SSF53335">
    <property type="entry name" value="S-adenosyl-L-methionine-dependent methyltransferases"/>
    <property type="match status" value="1"/>
</dbReference>
<gene>
    <name evidence="2" type="ORF">A4R26_28745</name>
</gene>
<dbReference type="Gene3D" id="3.40.50.150">
    <property type="entry name" value="Vaccinia Virus protein VP39"/>
    <property type="match status" value="1"/>
</dbReference>
<dbReference type="EMBL" id="LWBP01000214">
    <property type="protein sequence ID" value="OQP52490.1"/>
    <property type="molecule type" value="Genomic_DNA"/>
</dbReference>
<feature type="domain" description="Methyltransferase" evidence="1">
    <location>
        <begin position="54"/>
        <end position="120"/>
    </location>
</feature>
<comment type="caution">
    <text evidence="2">The sequence shown here is derived from an EMBL/GenBank/DDBJ whole genome shotgun (WGS) entry which is preliminary data.</text>
</comment>
<sequence length="202" mass="23601">MKPSAKSMPDLENWFSADATLHQLYPESIRSLARMHWSPLHITQKAVSYLGVNDKVKILDIGSGAGKFCLAGAFYKPSILFTGVEQRKSLIEHAEIARKRLGLPNVQFIHRNFTQLDLKDYDHFYFYNAFFENLVGTEKIDNEIVYSNELYNYYSIYLYNQLEKMPRGTRVVTYCSWGDEIPPSYQMAEMHFNDLLKCWIKM</sequence>
<proteinExistence type="predicted"/>
<dbReference type="Pfam" id="PF13847">
    <property type="entry name" value="Methyltransf_31"/>
    <property type="match status" value="1"/>
</dbReference>
<keyword evidence="2" id="KW-0489">Methyltransferase</keyword>
<evidence type="ECO:0000259" key="1">
    <source>
        <dbReference type="Pfam" id="PF13847"/>
    </source>
</evidence>
<dbReference type="AlphaFoldDB" id="A0A1V9F294"/>
<dbReference type="InterPro" id="IPR029063">
    <property type="entry name" value="SAM-dependent_MTases_sf"/>
</dbReference>
<evidence type="ECO:0000313" key="3">
    <source>
        <dbReference type="Proteomes" id="UP000192276"/>
    </source>
</evidence>
<dbReference type="Proteomes" id="UP000192276">
    <property type="component" value="Unassembled WGS sequence"/>
</dbReference>
<dbReference type="CDD" id="cd02440">
    <property type="entry name" value="AdoMet_MTases"/>
    <property type="match status" value="1"/>
</dbReference>
<accession>A0A1V9F294</accession>
<dbReference type="RefSeq" id="WP_081169769.1">
    <property type="nucleotide sequence ID" value="NZ_LWBP01000214.1"/>
</dbReference>
<organism evidence="2 3">
    <name type="scientific">Niastella populi</name>
    <dbReference type="NCBI Taxonomy" id="550983"/>
    <lineage>
        <taxon>Bacteria</taxon>
        <taxon>Pseudomonadati</taxon>
        <taxon>Bacteroidota</taxon>
        <taxon>Chitinophagia</taxon>
        <taxon>Chitinophagales</taxon>
        <taxon>Chitinophagaceae</taxon>
        <taxon>Niastella</taxon>
    </lineage>
</organism>
<keyword evidence="3" id="KW-1185">Reference proteome</keyword>